<protein>
    <submittedName>
        <fullName evidence="3">Uncharacterized protein</fullName>
    </submittedName>
</protein>
<keyword evidence="1" id="KW-0175">Coiled coil</keyword>
<feature type="coiled-coil region" evidence="1">
    <location>
        <begin position="34"/>
        <end position="68"/>
    </location>
</feature>
<comment type="caution">
    <text evidence="3">The sequence shown here is derived from an EMBL/GenBank/DDBJ whole genome shotgun (WGS) entry which is preliminary data.</text>
</comment>
<keyword evidence="2" id="KW-0472">Membrane</keyword>
<name>A0A1G2HKQ7_9BACT</name>
<accession>A0A1G2HKQ7</accession>
<reference evidence="3 4" key="1">
    <citation type="journal article" date="2016" name="Nat. Commun.">
        <title>Thousands of microbial genomes shed light on interconnected biogeochemical processes in an aquifer system.</title>
        <authorList>
            <person name="Anantharaman K."/>
            <person name="Brown C.T."/>
            <person name="Hug L.A."/>
            <person name="Sharon I."/>
            <person name="Castelle C.J."/>
            <person name="Probst A.J."/>
            <person name="Thomas B.C."/>
            <person name="Singh A."/>
            <person name="Wilkins M.J."/>
            <person name="Karaoz U."/>
            <person name="Brodie E.L."/>
            <person name="Williams K.H."/>
            <person name="Hubbard S.S."/>
            <person name="Banfield J.F."/>
        </authorList>
    </citation>
    <scope>NUCLEOTIDE SEQUENCE [LARGE SCALE GENOMIC DNA]</scope>
</reference>
<sequence>MELFSILLCDILLICFIVILLLDFIANLLNIWYAKKTNNNCKEVMGNLAEFQEELKGIENRFNEKMIEGEE</sequence>
<organism evidence="3 4">
    <name type="scientific">Candidatus Staskawiczbacteria bacterium RIFCSPHIGHO2_01_FULL_34_27</name>
    <dbReference type="NCBI Taxonomy" id="1802199"/>
    <lineage>
        <taxon>Bacteria</taxon>
        <taxon>Candidatus Staskawicziibacteriota</taxon>
    </lineage>
</organism>
<evidence type="ECO:0000313" key="4">
    <source>
        <dbReference type="Proteomes" id="UP000178991"/>
    </source>
</evidence>
<gene>
    <name evidence="3" type="ORF">A2639_00825</name>
</gene>
<evidence type="ECO:0000256" key="1">
    <source>
        <dbReference type="SAM" id="Coils"/>
    </source>
</evidence>
<dbReference type="Proteomes" id="UP000178991">
    <property type="component" value="Unassembled WGS sequence"/>
</dbReference>
<dbReference type="AlphaFoldDB" id="A0A1G2HKQ7"/>
<keyword evidence="2" id="KW-0812">Transmembrane</keyword>
<keyword evidence="2" id="KW-1133">Transmembrane helix</keyword>
<feature type="transmembrane region" description="Helical" evidence="2">
    <location>
        <begin position="7"/>
        <end position="33"/>
    </location>
</feature>
<evidence type="ECO:0000256" key="2">
    <source>
        <dbReference type="SAM" id="Phobius"/>
    </source>
</evidence>
<dbReference type="EMBL" id="MHOL01000008">
    <property type="protein sequence ID" value="OGZ63035.1"/>
    <property type="molecule type" value="Genomic_DNA"/>
</dbReference>
<proteinExistence type="predicted"/>
<evidence type="ECO:0000313" key="3">
    <source>
        <dbReference type="EMBL" id="OGZ63035.1"/>
    </source>
</evidence>